<name>A0ACB7VZQ6_DIOAL</name>
<accession>A0ACB7VZQ6</accession>
<proteinExistence type="predicted"/>
<organism evidence="1 2">
    <name type="scientific">Dioscorea alata</name>
    <name type="common">Purple yam</name>
    <dbReference type="NCBI Taxonomy" id="55571"/>
    <lineage>
        <taxon>Eukaryota</taxon>
        <taxon>Viridiplantae</taxon>
        <taxon>Streptophyta</taxon>
        <taxon>Embryophyta</taxon>
        <taxon>Tracheophyta</taxon>
        <taxon>Spermatophyta</taxon>
        <taxon>Magnoliopsida</taxon>
        <taxon>Liliopsida</taxon>
        <taxon>Dioscoreales</taxon>
        <taxon>Dioscoreaceae</taxon>
        <taxon>Dioscorea</taxon>
    </lineage>
</organism>
<dbReference type="EMBL" id="CM037015">
    <property type="protein sequence ID" value="KAH7680760.1"/>
    <property type="molecule type" value="Genomic_DNA"/>
</dbReference>
<keyword evidence="2" id="KW-1185">Reference proteome</keyword>
<sequence length="225" mass="25450">MAMVESKQEAISNGEAAFIPKNNTTRTKLQCQPYSLLCMACKTLATTFIILSIMALIFWLVFLPEDLKVHVESASLTRFELSQNHTLYYNFSFQMSLRNPNKKLGIHYKHIQVNALYGDSRFGFQDLSKLHQSHKSTMMISPVFRGQALLIGNSSMDAFAREKEKGFFYIGLKLYTKIKLKMLVFNSIEYRPDIDCYLRLPVPGTATGAGAGGFVRTRCDAQGFS</sequence>
<evidence type="ECO:0000313" key="2">
    <source>
        <dbReference type="Proteomes" id="UP000827976"/>
    </source>
</evidence>
<protein>
    <submittedName>
        <fullName evidence="1">Late embryogenesis abundant protein LEA-2 subgroup domain-containing protein</fullName>
    </submittedName>
</protein>
<dbReference type="Proteomes" id="UP000827976">
    <property type="component" value="Chromosome 5"/>
</dbReference>
<reference evidence="2" key="1">
    <citation type="journal article" date="2022" name="Nat. Commun.">
        <title>Chromosome evolution and the genetic basis of agronomically important traits in greater yam.</title>
        <authorList>
            <person name="Bredeson J.V."/>
            <person name="Lyons J.B."/>
            <person name="Oniyinde I.O."/>
            <person name="Okereke N.R."/>
            <person name="Kolade O."/>
            <person name="Nnabue I."/>
            <person name="Nwadili C.O."/>
            <person name="Hribova E."/>
            <person name="Parker M."/>
            <person name="Nwogha J."/>
            <person name="Shu S."/>
            <person name="Carlson J."/>
            <person name="Kariba R."/>
            <person name="Muthemba S."/>
            <person name="Knop K."/>
            <person name="Barton G.J."/>
            <person name="Sherwood A.V."/>
            <person name="Lopez-Montes A."/>
            <person name="Asiedu R."/>
            <person name="Jamnadass R."/>
            <person name="Muchugi A."/>
            <person name="Goodstein D."/>
            <person name="Egesi C.N."/>
            <person name="Featherston J."/>
            <person name="Asfaw A."/>
            <person name="Simpson G.G."/>
            <person name="Dolezel J."/>
            <person name="Hendre P.S."/>
            <person name="Van Deynze A."/>
            <person name="Kumar P.L."/>
            <person name="Obidiegwu J.E."/>
            <person name="Bhattacharjee R."/>
            <person name="Rokhsar D.S."/>
        </authorList>
    </citation>
    <scope>NUCLEOTIDE SEQUENCE [LARGE SCALE GENOMIC DNA]</scope>
    <source>
        <strain evidence="2">cv. TDa95/00328</strain>
    </source>
</reference>
<gene>
    <name evidence="1" type="ORF">IHE45_05G013900</name>
</gene>
<comment type="caution">
    <text evidence="1">The sequence shown here is derived from an EMBL/GenBank/DDBJ whole genome shotgun (WGS) entry which is preliminary data.</text>
</comment>
<evidence type="ECO:0000313" key="1">
    <source>
        <dbReference type="EMBL" id="KAH7680760.1"/>
    </source>
</evidence>